<dbReference type="OrthoDB" id="9799090at2"/>
<keyword evidence="3" id="KW-0813">Transport</keyword>
<dbReference type="EMBL" id="VMRJ01000001">
    <property type="protein sequence ID" value="TVT42710.1"/>
    <property type="molecule type" value="Genomic_DNA"/>
</dbReference>
<feature type="transmembrane region" description="Helical" evidence="1">
    <location>
        <begin position="63"/>
        <end position="83"/>
    </location>
</feature>
<evidence type="ECO:0000313" key="3">
    <source>
        <dbReference type="EMBL" id="TVT42710.1"/>
    </source>
</evidence>
<dbReference type="AlphaFoldDB" id="A0A558C1M9"/>
<sequence>MNFLHRHYATLVQHRYKLLLVSLLVLVLGSGLAPASVDPRLFATLLLQNMAVGVLVFWEERPLLLIGCLLAVLGLEIGAQVWGWPAVRGFTGVAYSIFCFAITLRIFRKVLRTNKVTTELLAATMCGFVQLGMVGTFLFVCIDLWQPQSFANVVSGPGNVQPLNYFSFITLLTVGYGDIVPVSNVARKATILLGLVGHFYDVFVISVIVGKYLGGGTAPAPPQP</sequence>
<name>A0A558C1M9_9BACT</name>
<feature type="transmembrane region" description="Helical" evidence="1">
    <location>
        <begin position="192"/>
        <end position="214"/>
    </location>
</feature>
<evidence type="ECO:0000313" key="4">
    <source>
        <dbReference type="Proteomes" id="UP000317624"/>
    </source>
</evidence>
<dbReference type="Proteomes" id="UP000317624">
    <property type="component" value="Unassembled WGS sequence"/>
</dbReference>
<reference evidence="3 4" key="1">
    <citation type="submission" date="2019-07" db="EMBL/GenBank/DDBJ databases">
        <title>Hymenobacter sp. straun FUR1 Genome sequencing and assembly.</title>
        <authorList>
            <person name="Chhetri G."/>
        </authorList>
    </citation>
    <scope>NUCLEOTIDE SEQUENCE [LARGE SCALE GENOMIC DNA]</scope>
    <source>
        <strain evidence="3 4">Fur1</strain>
    </source>
</reference>
<feature type="transmembrane region" description="Helical" evidence="1">
    <location>
        <begin position="165"/>
        <end position="185"/>
    </location>
</feature>
<accession>A0A558C1M9</accession>
<evidence type="ECO:0000256" key="1">
    <source>
        <dbReference type="SAM" id="Phobius"/>
    </source>
</evidence>
<feature type="transmembrane region" description="Helical" evidence="1">
    <location>
        <begin position="16"/>
        <end position="35"/>
    </location>
</feature>
<dbReference type="RefSeq" id="WP_144843106.1">
    <property type="nucleotide sequence ID" value="NZ_VMRJ01000001.1"/>
</dbReference>
<protein>
    <submittedName>
        <fullName evidence="3">Two pore domain potassium channel family protein</fullName>
    </submittedName>
</protein>
<organism evidence="3 4">
    <name type="scientific">Hymenobacter setariae</name>
    <dbReference type="NCBI Taxonomy" id="2594794"/>
    <lineage>
        <taxon>Bacteria</taxon>
        <taxon>Pseudomonadati</taxon>
        <taxon>Bacteroidota</taxon>
        <taxon>Cytophagia</taxon>
        <taxon>Cytophagales</taxon>
        <taxon>Hymenobacteraceae</taxon>
        <taxon>Hymenobacter</taxon>
    </lineage>
</organism>
<dbReference type="Gene3D" id="1.10.287.70">
    <property type="match status" value="1"/>
</dbReference>
<gene>
    <name evidence="3" type="ORF">FNT36_01040</name>
</gene>
<dbReference type="GO" id="GO:0034220">
    <property type="term" value="P:monoatomic ion transmembrane transport"/>
    <property type="evidence" value="ECO:0007669"/>
    <property type="project" value="UniProtKB-KW"/>
</dbReference>
<comment type="caution">
    <text evidence="3">The sequence shown here is derived from an EMBL/GenBank/DDBJ whole genome shotgun (WGS) entry which is preliminary data.</text>
</comment>
<feature type="transmembrane region" description="Helical" evidence="1">
    <location>
        <begin position="41"/>
        <end position="58"/>
    </location>
</feature>
<feature type="domain" description="Potassium channel" evidence="2">
    <location>
        <begin position="165"/>
        <end position="209"/>
    </location>
</feature>
<keyword evidence="1" id="KW-0472">Membrane</keyword>
<feature type="transmembrane region" description="Helical" evidence="1">
    <location>
        <begin position="89"/>
        <end position="108"/>
    </location>
</feature>
<keyword evidence="1" id="KW-1133">Transmembrane helix</keyword>
<dbReference type="InterPro" id="IPR013099">
    <property type="entry name" value="K_chnl_dom"/>
</dbReference>
<keyword evidence="3" id="KW-0406">Ion transport</keyword>
<dbReference type="Pfam" id="PF07885">
    <property type="entry name" value="Ion_trans_2"/>
    <property type="match status" value="1"/>
</dbReference>
<keyword evidence="3" id="KW-0407">Ion channel</keyword>
<evidence type="ECO:0000259" key="2">
    <source>
        <dbReference type="Pfam" id="PF07885"/>
    </source>
</evidence>
<keyword evidence="1" id="KW-0812">Transmembrane</keyword>
<feature type="transmembrane region" description="Helical" evidence="1">
    <location>
        <begin position="120"/>
        <end position="145"/>
    </location>
</feature>
<dbReference type="SUPFAM" id="SSF81324">
    <property type="entry name" value="Voltage-gated potassium channels"/>
    <property type="match status" value="1"/>
</dbReference>
<keyword evidence="4" id="KW-1185">Reference proteome</keyword>
<proteinExistence type="predicted"/>